<dbReference type="CDD" id="cd07018">
    <property type="entry name" value="S49_SppA_67K_type"/>
    <property type="match status" value="1"/>
</dbReference>
<evidence type="ECO:0000256" key="3">
    <source>
        <dbReference type="ARBA" id="ARBA00022670"/>
    </source>
</evidence>
<evidence type="ECO:0000256" key="5">
    <source>
        <dbReference type="ARBA" id="ARBA00022825"/>
    </source>
</evidence>
<keyword evidence="10" id="KW-1185">Reference proteome</keyword>
<reference evidence="9 10" key="1">
    <citation type="submission" date="2023-05" db="EMBL/GenBank/DDBJ databases">
        <title>Xanthomonas rydalmerenesis sp. nov., a novel Xanthomonas species isolated from Fragaria x ananassa.</title>
        <authorList>
            <person name="McKnight D.J.E."/>
            <person name="Wong-Bajracharya J."/>
            <person name="Okoh E.B."/>
            <person name="Snijders F."/>
            <person name="Lidbetter F."/>
            <person name="Webster J."/>
            <person name="Djordjevic S.P."/>
            <person name="Bogema D.R."/>
            <person name="Chapman T.A."/>
        </authorList>
    </citation>
    <scope>NUCLEOTIDE SEQUENCE [LARGE SCALE GENOMIC DNA]</scope>
    <source>
        <strain evidence="9 10">DAR34883</strain>
    </source>
</reference>
<dbReference type="InterPro" id="IPR002142">
    <property type="entry name" value="Peptidase_S49"/>
</dbReference>
<accession>A0ABZ0JNY0</accession>
<sequence length="632" mass="68485">MNQPVRRSPVANFFVGLWDVMNFTRRLILNLVFFGFLLLILLVMVFAMARGDGAKTLRDRTTLLIAPEGKLVEQFSADPVSRALAKAMNDKGAQEIQLRDLVRAIEAAKTDPKIERVALRLDKLQPSGFASMREVERALQDLRSSGKQIVAYSDNLNQWQYLLAAQANEVYLDPMGSMTLEGLGRYRQYFREGLQDKLGVDVHLFKVGEYKSAAEPYVLDAASPASKEADLFWMNDVWQRYVADIAKARKLSAEQITAGIDTMPEGVAAAGGDLAKFALQQKLVDGLKTREDVEQLLTKRGVADDDADTGYRNVDLDGYLQQLDLRRSPVDSRPQVAVVVAAGEISGGEQPAGRIGGESTAALLRQARDDDEVKAVVLRVDSPGGEVFASEQIRREVVALKAAGKPVVVSMGDLAASGGYWISMNADRIYADPSTITGSIGIFGMIPNITRTLDKIGVHTDGVGTTRFAGAFDVTRPMDPAVGQLIQSVINKGYADFTGKVAQARGKSVEAIDQVARGRVWSGAQAKERGLVDAFGGFKDAVADAAARAKLGGPDKYRVRYVEKPATPFAQFVGGFAGSRLGVWMLSDSALGHALLARSMPELDTQLRFVKDAADTRPGAPVKALAYCFCGL</sequence>
<keyword evidence="7" id="KW-0812">Transmembrane</keyword>
<dbReference type="NCBIfam" id="TIGR00705">
    <property type="entry name" value="SppA_67K"/>
    <property type="match status" value="1"/>
</dbReference>
<keyword evidence="7" id="KW-1133">Transmembrane helix</keyword>
<dbReference type="PIRSF" id="PIRSF001217">
    <property type="entry name" value="Protease_4_SppA"/>
    <property type="match status" value="1"/>
</dbReference>
<gene>
    <name evidence="9" type="primary">sppA</name>
    <name evidence="9" type="ORF">QN243_03225</name>
</gene>
<dbReference type="CDD" id="cd07023">
    <property type="entry name" value="S49_Sppa_N_C"/>
    <property type="match status" value="1"/>
</dbReference>
<dbReference type="PANTHER" id="PTHR33209">
    <property type="entry name" value="PROTEASE 4"/>
    <property type="match status" value="1"/>
</dbReference>
<dbReference type="NCBIfam" id="TIGR00706">
    <property type="entry name" value="SppA_dom"/>
    <property type="match status" value="1"/>
</dbReference>
<dbReference type="InterPro" id="IPR047272">
    <property type="entry name" value="S49_SppA_C"/>
</dbReference>
<organism evidence="9 10">
    <name type="scientific">Xanthomonas rydalmerensis</name>
    <dbReference type="NCBI Taxonomy" id="3046274"/>
    <lineage>
        <taxon>Bacteria</taxon>
        <taxon>Pseudomonadati</taxon>
        <taxon>Pseudomonadota</taxon>
        <taxon>Gammaproteobacteria</taxon>
        <taxon>Lysobacterales</taxon>
        <taxon>Lysobacteraceae</taxon>
        <taxon>Xanthomonas</taxon>
    </lineage>
</organism>
<feature type="transmembrane region" description="Helical" evidence="7">
    <location>
        <begin position="27"/>
        <end position="49"/>
    </location>
</feature>
<keyword evidence="6 7" id="KW-0472">Membrane</keyword>
<feature type="domain" description="Peptidase S49" evidence="8">
    <location>
        <begin position="143"/>
        <end position="298"/>
    </location>
</feature>
<evidence type="ECO:0000256" key="7">
    <source>
        <dbReference type="SAM" id="Phobius"/>
    </source>
</evidence>
<dbReference type="InterPro" id="IPR004635">
    <property type="entry name" value="Pept_S49_SppA"/>
</dbReference>
<dbReference type="PANTHER" id="PTHR33209:SF1">
    <property type="entry name" value="PEPTIDASE S49 DOMAIN-CONTAINING PROTEIN"/>
    <property type="match status" value="1"/>
</dbReference>
<dbReference type="Pfam" id="PF01343">
    <property type="entry name" value="Peptidase_S49"/>
    <property type="match status" value="2"/>
</dbReference>
<evidence type="ECO:0000259" key="8">
    <source>
        <dbReference type="Pfam" id="PF01343"/>
    </source>
</evidence>
<dbReference type="EMBL" id="CP126172">
    <property type="protein sequence ID" value="WOS41499.1"/>
    <property type="molecule type" value="Genomic_DNA"/>
</dbReference>
<evidence type="ECO:0000313" key="10">
    <source>
        <dbReference type="Proteomes" id="UP001302020"/>
    </source>
</evidence>
<evidence type="ECO:0000256" key="2">
    <source>
        <dbReference type="ARBA" id="ARBA00008683"/>
    </source>
</evidence>
<dbReference type="Gene3D" id="6.20.330.10">
    <property type="match status" value="1"/>
</dbReference>
<keyword evidence="3" id="KW-0645">Protease</keyword>
<keyword evidence="5" id="KW-0720">Serine protease</keyword>
<dbReference type="InterPro" id="IPR029045">
    <property type="entry name" value="ClpP/crotonase-like_dom_sf"/>
</dbReference>
<dbReference type="InterPro" id="IPR047217">
    <property type="entry name" value="S49_SppA_67K_type_N"/>
</dbReference>
<evidence type="ECO:0000256" key="6">
    <source>
        <dbReference type="ARBA" id="ARBA00023136"/>
    </source>
</evidence>
<dbReference type="Gene3D" id="3.90.226.10">
    <property type="entry name" value="2-enoyl-CoA Hydratase, Chain A, domain 1"/>
    <property type="match status" value="3"/>
</dbReference>
<feature type="domain" description="Peptidase S49" evidence="8">
    <location>
        <begin position="400"/>
        <end position="551"/>
    </location>
</feature>
<evidence type="ECO:0000256" key="4">
    <source>
        <dbReference type="ARBA" id="ARBA00022801"/>
    </source>
</evidence>
<proteinExistence type="inferred from homology"/>
<name>A0ABZ0JNY0_9XANT</name>
<dbReference type="Proteomes" id="UP001302020">
    <property type="component" value="Chromosome"/>
</dbReference>
<comment type="similarity">
    <text evidence="2">Belongs to the peptidase S49 family.</text>
</comment>
<keyword evidence="4" id="KW-0378">Hydrolase</keyword>
<comment type="subcellular location">
    <subcellularLocation>
        <location evidence="1">Membrane</location>
    </subcellularLocation>
</comment>
<evidence type="ECO:0000313" key="9">
    <source>
        <dbReference type="EMBL" id="WOS41499.1"/>
    </source>
</evidence>
<protein>
    <submittedName>
        <fullName evidence="9">Signal peptide peptidase SppA</fullName>
    </submittedName>
</protein>
<dbReference type="InterPro" id="IPR004634">
    <property type="entry name" value="Pept_S49_pIV"/>
</dbReference>
<dbReference type="RefSeq" id="WP_160965934.1">
    <property type="nucleotide sequence ID" value="NZ_CP126170.1"/>
</dbReference>
<dbReference type="SUPFAM" id="SSF52096">
    <property type="entry name" value="ClpP/crotonase"/>
    <property type="match status" value="2"/>
</dbReference>
<evidence type="ECO:0000256" key="1">
    <source>
        <dbReference type="ARBA" id="ARBA00004370"/>
    </source>
</evidence>